<dbReference type="Pfam" id="PF01425">
    <property type="entry name" value="Amidase"/>
    <property type="match status" value="1"/>
</dbReference>
<comment type="caution">
    <text evidence="2">The sequence shown here is derived from an EMBL/GenBank/DDBJ whole genome shotgun (WGS) entry which is preliminary data.</text>
</comment>
<organism evidence="2 3">
    <name type="scientific">Cladobotryum mycophilum</name>
    <dbReference type="NCBI Taxonomy" id="491253"/>
    <lineage>
        <taxon>Eukaryota</taxon>
        <taxon>Fungi</taxon>
        <taxon>Dikarya</taxon>
        <taxon>Ascomycota</taxon>
        <taxon>Pezizomycotina</taxon>
        <taxon>Sordariomycetes</taxon>
        <taxon>Hypocreomycetidae</taxon>
        <taxon>Hypocreales</taxon>
        <taxon>Hypocreaceae</taxon>
        <taxon>Cladobotryum</taxon>
    </lineage>
</organism>
<dbReference type="InterPro" id="IPR036928">
    <property type="entry name" value="AS_sf"/>
</dbReference>
<protein>
    <submittedName>
        <fullName evidence="2">Fatty acid amide hydrolase-like protein</fullName>
    </submittedName>
</protein>
<dbReference type="PANTHER" id="PTHR11895">
    <property type="entry name" value="TRANSAMIDASE"/>
    <property type="match status" value="1"/>
</dbReference>
<dbReference type="InterPro" id="IPR023631">
    <property type="entry name" value="Amidase_dom"/>
</dbReference>
<sequence length="542" mass="59272">MAPPEKFANYPEPIEGPDTGYILREDHNPVLRGYPLVLAGETGPMLDLAQDHLTSKYASSHAKYYTISDYHEAYKSGRVTPLEVAATLLSLTMRSHKYKDAWADYHDADRLALVAARDSTDRWAAGKPLGILDGVPIGVKDDTDVKGFINHVGMKYNPSIPFFKAKEKSSWPVRKLQEAGAVVIGKNTMHEIGADTNGLNVAQGTPTNHHNKLYYPGGSSNGGGSSVSAGVVPIAIGTDAGGSIRIPANFGGIYGLKPSHHRTMIMNNSMCITGPIAANVADLTIAYRFMSICLVHPPEPSAKRYMGVYRDWFNKADPPVKDLCDRALDYFASKRGYEIVDIHIPYLSEAQVCHAGICMTEMAESARTRTPNPADWLSLVGPANKVLLSVGAQTPAADYIKYNALRTLVMRHLAFLFQKYPGLLIMTPTTPMIGWPRSPGDDAYGASDTNRTMRNMMYIFLANLTGTPSVNAPVGYVDPEQGEGKLPVSLLATGEWGSEEQLLAWAAETEEYLHQEYPEGRKRPDTWVDVLNLAQVGNEGKN</sequence>
<dbReference type="InterPro" id="IPR000120">
    <property type="entry name" value="Amidase"/>
</dbReference>
<name>A0ABR0SKJ5_9HYPO</name>
<proteinExistence type="predicted"/>
<dbReference type="Proteomes" id="UP001338125">
    <property type="component" value="Unassembled WGS sequence"/>
</dbReference>
<evidence type="ECO:0000313" key="2">
    <source>
        <dbReference type="EMBL" id="KAK5992677.1"/>
    </source>
</evidence>
<evidence type="ECO:0000259" key="1">
    <source>
        <dbReference type="Pfam" id="PF01425"/>
    </source>
</evidence>
<keyword evidence="3" id="KW-1185">Reference proteome</keyword>
<gene>
    <name evidence="2" type="ORF">PT974_06092</name>
</gene>
<dbReference type="PANTHER" id="PTHR11895:SF67">
    <property type="entry name" value="AMIDASE DOMAIN-CONTAINING PROTEIN"/>
    <property type="match status" value="1"/>
</dbReference>
<evidence type="ECO:0000313" key="3">
    <source>
        <dbReference type="Proteomes" id="UP001338125"/>
    </source>
</evidence>
<reference evidence="2 3" key="1">
    <citation type="submission" date="2024-01" db="EMBL/GenBank/DDBJ databases">
        <title>Complete genome of Cladobotryum mycophilum ATHUM6906.</title>
        <authorList>
            <person name="Christinaki A.C."/>
            <person name="Myridakis A.I."/>
            <person name="Kouvelis V.N."/>
        </authorList>
    </citation>
    <scope>NUCLEOTIDE SEQUENCE [LARGE SCALE GENOMIC DNA]</scope>
    <source>
        <strain evidence="2 3">ATHUM6906</strain>
    </source>
</reference>
<dbReference type="SUPFAM" id="SSF75304">
    <property type="entry name" value="Amidase signature (AS) enzymes"/>
    <property type="match status" value="1"/>
</dbReference>
<dbReference type="Gene3D" id="3.90.1300.10">
    <property type="entry name" value="Amidase signature (AS) domain"/>
    <property type="match status" value="1"/>
</dbReference>
<feature type="domain" description="Amidase" evidence="1">
    <location>
        <begin position="111"/>
        <end position="503"/>
    </location>
</feature>
<accession>A0ABR0SKJ5</accession>
<dbReference type="EMBL" id="JAVFKD010000012">
    <property type="protein sequence ID" value="KAK5992677.1"/>
    <property type="molecule type" value="Genomic_DNA"/>
</dbReference>